<name>A0A382ZYZ9_9ZZZZ</name>
<evidence type="ECO:0000313" key="5">
    <source>
        <dbReference type="EMBL" id="SVE00777.1"/>
    </source>
</evidence>
<protein>
    <recommendedName>
        <fullName evidence="4">Cytochrome c domain-containing protein</fullName>
    </recommendedName>
</protein>
<dbReference type="PANTHER" id="PTHR35008:SF8">
    <property type="entry name" value="ALCOHOL DEHYDROGENASE CYTOCHROME C SUBUNIT"/>
    <property type="match status" value="1"/>
</dbReference>
<dbReference type="PANTHER" id="PTHR35008">
    <property type="entry name" value="BLL4482 PROTEIN-RELATED"/>
    <property type="match status" value="1"/>
</dbReference>
<dbReference type="EMBL" id="UINC01187841">
    <property type="protein sequence ID" value="SVE00777.1"/>
    <property type="molecule type" value="Genomic_DNA"/>
</dbReference>
<keyword evidence="3" id="KW-0408">Iron</keyword>
<dbReference type="GO" id="GO:0046872">
    <property type="term" value="F:metal ion binding"/>
    <property type="evidence" value="ECO:0007669"/>
    <property type="project" value="UniProtKB-KW"/>
</dbReference>
<sequence>VNTEHDVPFPFNWRPPLFFWKLIFLEKGSYQPDPSRSKSWNRGAYLSNALAHCGECHTPRNLLGGLNPSMHYAGSEEGPEGELTPNITPDLETGIGNWSIEDIVWLLQTGMKPDSDNVQGLMSESTENGYAHLPLEDLHAIAEYLSSLPPIHLPRESKTQESEMEW</sequence>
<organism evidence="5">
    <name type="scientific">marine metagenome</name>
    <dbReference type="NCBI Taxonomy" id="408172"/>
    <lineage>
        <taxon>unclassified sequences</taxon>
        <taxon>metagenomes</taxon>
        <taxon>ecological metagenomes</taxon>
    </lineage>
</organism>
<dbReference type="GO" id="GO:0009055">
    <property type="term" value="F:electron transfer activity"/>
    <property type="evidence" value="ECO:0007669"/>
    <property type="project" value="InterPro"/>
</dbReference>
<keyword evidence="1" id="KW-0349">Heme</keyword>
<dbReference type="AlphaFoldDB" id="A0A382ZYZ9"/>
<feature type="non-terminal residue" evidence="5">
    <location>
        <position position="1"/>
    </location>
</feature>
<dbReference type="InterPro" id="IPR051459">
    <property type="entry name" value="Cytochrome_c-type_DH"/>
</dbReference>
<dbReference type="PROSITE" id="PS51007">
    <property type="entry name" value="CYTC"/>
    <property type="match status" value="1"/>
</dbReference>
<dbReference type="SUPFAM" id="SSF46626">
    <property type="entry name" value="Cytochrome c"/>
    <property type="match status" value="1"/>
</dbReference>
<gene>
    <name evidence="5" type="ORF">METZ01_LOCUS453631</name>
</gene>
<dbReference type="InterPro" id="IPR036909">
    <property type="entry name" value="Cyt_c-like_dom_sf"/>
</dbReference>
<dbReference type="InterPro" id="IPR009056">
    <property type="entry name" value="Cyt_c-like_dom"/>
</dbReference>
<proteinExistence type="predicted"/>
<accession>A0A382ZYZ9</accession>
<keyword evidence="2" id="KW-0479">Metal-binding</keyword>
<reference evidence="5" key="1">
    <citation type="submission" date="2018-05" db="EMBL/GenBank/DDBJ databases">
        <authorList>
            <person name="Lanie J.A."/>
            <person name="Ng W.-L."/>
            <person name="Kazmierczak K.M."/>
            <person name="Andrzejewski T.M."/>
            <person name="Davidsen T.M."/>
            <person name="Wayne K.J."/>
            <person name="Tettelin H."/>
            <person name="Glass J.I."/>
            <person name="Rusch D."/>
            <person name="Podicherti R."/>
            <person name="Tsui H.-C.T."/>
            <person name="Winkler M.E."/>
        </authorList>
    </citation>
    <scope>NUCLEOTIDE SEQUENCE</scope>
</reference>
<evidence type="ECO:0000256" key="2">
    <source>
        <dbReference type="ARBA" id="ARBA00022723"/>
    </source>
</evidence>
<feature type="domain" description="Cytochrome c" evidence="4">
    <location>
        <begin position="38"/>
        <end position="149"/>
    </location>
</feature>
<evidence type="ECO:0000259" key="4">
    <source>
        <dbReference type="PROSITE" id="PS51007"/>
    </source>
</evidence>
<dbReference type="GO" id="GO:0020037">
    <property type="term" value="F:heme binding"/>
    <property type="evidence" value="ECO:0007669"/>
    <property type="project" value="InterPro"/>
</dbReference>
<evidence type="ECO:0000256" key="3">
    <source>
        <dbReference type="ARBA" id="ARBA00023004"/>
    </source>
</evidence>
<evidence type="ECO:0000256" key="1">
    <source>
        <dbReference type="ARBA" id="ARBA00022617"/>
    </source>
</evidence>